<reference evidence="3 4" key="1">
    <citation type="journal article" date="2016" name="Genome Announc.">
        <title>Complete Genome Sequence of Methylobacterium populi P-1M, Isolated from Pink-Pigmented Household Biofilm.</title>
        <authorList>
            <person name="Morohoshi T."/>
            <person name="Ikeda T."/>
        </authorList>
    </citation>
    <scope>NUCLEOTIDE SEQUENCE [LARGE SCALE GENOMIC DNA]</scope>
    <source>
        <strain evidence="3 4">P-1M</strain>
    </source>
</reference>
<evidence type="ECO:0000256" key="1">
    <source>
        <dbReference type="ARBA" id="ARBA00022729"/>
    </source>
</evidence>
<evidence type="ECO:0000256" key="2">
    <source>
        <dbReference type="ARBA" id="ARBA00022801"/>
    </source>
</evidence>
<gene>
    <name evidence="3" type="ORF">MPPM_1521</name>
</gene>
<dbReference type="PANTHER" id="PTHR43037:SF1">
    <property type="entry name" value="BLL1128 PROTEIN"/>
    <property type="match status" value="1"/>
</dbReference>
<evidence type="ECO:0000313" key="3">
    <source>
        <dbReference type="EMBL" id="BAU90126.1"/>
    </source>
</evidence>
<dbReference type="InterPro" id="IPR010126">
    <property type="entry name" value="Esterase_phb"/>
</dbReference>
<dbReference type="Gene3D" id="3.40.50.1820">
    <property type="entry name" value="alpha/beta hydrolase"/>
    <property type="match status" value="1"/>
</dbReference>
<organism evidence="3 4">
    <name type="scientific">Methylorubrum populi</name>
    <dbReference type="NCBI Taxonomy" id="223967"/>
    <lineage>
        <taxon>Bacteria</taxon>
        <taxon>Pseudomonadati</taxon>
        <taxon>Pseudomonadota</taxon>
        <taxon>Alphaproteobacteria</taxon>
        <taxon>Hyphomicrobiales</taxon>
        <taxon>Methylobacteriaceae</taxon>
        <taxon>Methylorubrum</taxon>
    </lineage>
</organism>
<protein>
    <submittedName>
        <fullName evidence="3">Esterase, PHB depolymerase family</fullName>
    </submittedName>
</protein>
<dbReference type="GO" id="GO:0016787">
    <property type="term" value="F:hydrolase activity"/>
    <property type="evidence" value="ECO:0007669"/>
    <property type="project" value="UniProtKB-KW"/>
</dbReference>
<name>A0A160PCJ3_9HYPH</name>
<proteinExistence type="predicted"/>
<keyword evidence="1" id="KW-0732">Signal</keyword>
<dbReference type="NCBIfam" id="TIGR01840">
    <property type="entry name" value="esterase_phb"/>
    <property type="match status" value="1"/>
</dbReference>
<keyword evidence="2" id="KW-0378">Hydrolase</keyword>
<dbReference type="PANTHER" id="PTHR43037">
    <property type="entry name" value="UNNAMED PRODUCT-RELATED"/>
    <property type="match status" value="1"/>
</dbReference>
<dbReference type="Pfam" id="PF10503">
    <property type="entry name" value="Esterase_PHB"/>
    <property type="match status" value="1"/>
</dbReference>
<dbReference type="AlphaFoldDB" id="A0A160PCJ3"/>
<dbReference type="InterPro" id="IPR050955">
    <property type="entry name" value="Plant_Biomass_Hydrol_Est"/>
</dbReference>
<dbReference type="GO" id="GO:0005576">
    <property type="term" value="C:extracellular region"/>
    <property type="evidence" value="ECO:0007669"/>
    <property type="project" value="InterPro"/>
</dbReference>
<dbReference type="EMBL" id="AP014809">
    <property type="protein sequence ID" value="BAU90126.1"/>
    <property type="molecule type" value="Genomic_DNA"/>
</dbReference>
<accession>A0A160PCJ3</accession>
<evidence type="ECO:0000313" key="4">
    <source>
        <dbReference type="Proteomes" id="UP000218288"/>
    </source>
</evidence>
<sequence>MTRCARARVADPESETRMTDRHNAFFTDMAEATRLTRAGRLGEATALIQRSLGAAGPAPERPQPAEATPHAVPRLEGPAARLDPEAHAADAAHAALIPERLRENIDQMMQGLRTLAPSLRGLVGGNLHAPRPEGVEPEDGQFVERSFSNAAGARDYKLFIPSPRSGRRPLLVMLHGCTQTPDDFAAGTRMNGLAEEEGIYVVYPRQSSRANAQRCWNWFEPGDQGREMGEAGIIAGLVRAVCAEHPIDRSRIYIAGLSAGGAAAANIARAYPDLFAGLGVHSGLAAGCARDLPSALAAMRVGAPGAAEPGGAAGFGAGAVTQALRVPTIVFHGEGDGTVHPRNAEAVLAQAGVEALTPRREGGTGSGHSYTRTRYADETGRVQAEAWSVQGAGHAWSGGSPAGSYTDANGPDASRAMLDFFLSHSLPGARG</sequence>
<dbReference type="SUPFAM" id="SSF53474">
    <property type="entry name" value="alpha/beta-Hydrolases"/>
    <property type="match status" value="1"/>
</dbReference>
<dbReference type="Proteomes" id="UP000218288">
    <property type="component" value="Chromosome"/>
</dbReference>
<dbReference type="InterPro" id="IPR029058">
    <property type="entry name" value="AB_hydrolase_fold"/>
</dbReference>